<dbReference type="Pfam" id="PF00437">
    <property type="entry name" value="T2SSE"/>
    <property type="match status" value="1"/>
</dbReference>
<dbReference type="Pfam" id="PF05157">
    <property type="entry name" value="MshEN"/>
    <property type="match status" value="1"/>
</dbReference>
<dbReference type="Gene3D" id="3.30.300.160">
    <property type="entry name" value="Type II secretion system, protein E, N-terminal domain"/>
    <property type="match status" value="1"/>
</dbReference>
<evidence type="ECO:0000313" key="7">
    <source>
        <dbReference type="Proteomes" id="UP000315010"/>
    </source>
</evidence>
<dbReference type="InterPro" id="IPR001482">
    <property type="entry name" value="T2SS/T4SS_dom"/>
</dbReference>
<evidence type="ECO:0000313" key="6">
    <source>
        <dbReference type="EMBL" id="TWT83736.1"/>
    </source>
</evidence>
<dbReference type="RefSeq" id="WP_146401091.1">
    <property type="nucleotide sequence ID" value="NZ_SJPJ01000001.1"/>
</dbReference>
<sequence>MSTTPAFPIALAVSSNNGAEFSDGFDQDGFAILAPSKSSDIVETEVGDESRLSESDVFDSDEVLLDEAKRYAKHYLLPLFDPPANEPLPVRPNVGESLPSKWCFENRVAPLSDDGETIEVAITKPDSLLLADEIRTLSGRQMRPFFAPSSVVDRLLNLLYTPDLVLNPNEIGPASEASPTKEPSKTPSIAVVGSEAENDSQLLSRILRHLVQGIVEQILIEPRGRTFQIRARHGSGLYELETLSRSAGKNVLTQILSRVGLEADASRKDFIASGQTGEFRVRYGDRRVPLRATFCPTAGGVMVTIVRGAVFSTAKHLREIGLQTAQHDSLRNALQRKNGLIVIAGPRRSGKTTTFYSALADTKTPARHVCSIEDAASVVVDGVNQVSLCELPGFTKPDAIELVLTQLPDVVAIDRLDDRDSVAMVSQLAAEGCLVIATIDSRDAASAVVRLEQLGMDHAAQASLLVGIVAQTRVGRLCAQCRHETPLSLELALKLGVESDANVAWPTGCSTCAQTGYKGSVTAYEVIPVDQSTAKAIREVRDTEAFYASAVSAGLPMIGEMLRSHVLAGDVSADVISERP</sequence>
<evidence type="ECO:0000256" key="3">
    <source>
        <dbReference type="ARBA" id="ARBA00022840"/>
    </source>
</evidence>
<evidence type="ECO:0000256" key="1">
    <source>
        <dbReference type="ARBA" id="ARBA00006611"/>
    </source>
</evidence>
<accession>A0A5C5Z9G8</accession>
<dbReference type="InterPro" id="IPR037257">
    <property type="entry name" value="T2SS_E_N_sf"/>
</dbReference>
<evidence type="ECO:0000259" key="4">
    <source>
        <dbReference type="Pfam" id="PF00437"/>
    </source>
</evidence>
<dbReference type="InterPro" id="IPR007831">
    <property type="entry name" value="T2SS_GspE_N"/>
</dbReference>
<proteinExistence type="inferred from homology"/>
<keyword evidence="3" id="KW-0067">ATP-binding</keyword>
<name>A0A5C5Z9G8_9BACT</name>
<keyword evidence="7" id="KW-1185">Reference proteome</keyword>
<feature type="domain" description="Bacterial type II secretion system protein E" evidence="4">
    <location>
        <begin position="201"/>
        <end position="571"/>
    </location>
</feature>
<dbReference type="GO" id="GO:0005524">
    <property type="term" value="F:ATP binding"/>
    <property type="evidence" value="ECO:0007669"/>
    <property type="project" value="UniProtKB-KW"/>
</dbReference>
<dbReference type="OrthoDB" id="245966at2"/>
<protein>
    <submittedName>
        <fullName evidence="6">Putative type II secretion system protein E</fullName>
    </submittedName>
</protein>
<evidence type="ECO:0000259" key="5">
    <source>
        <dbReference type="Pfam" id="PF05157"/>
    </source>
</evidence>
<dbReference type="Gene3D" id="3.30.450.90">
    <property type="match status" value="1"/>
</dbReference>
<gene>
    <name evidence="6" type="primary">gspE_3</name>
    <name evidence="6" type="ORF">CA13_52030</name>
</gene>
<reference evidence="6 7" key="1">
    <citation type="submission" date="2019-02" db="EMBL/GenBank/DDBJ databases">
        <title>Deep-cultivation of Planctomycetes and their phenomic and genomic characterization uncovers novel biology.</title>
        <authorList>
            <person name="Wiegand S."/>
            <person name="Jogler M."/>
            <person name="Boedeker C."/>
            <person name="Pinto D."/>
            <person name="Vollmers J."/>
            <person name="Rivas-Marin E."/>
            <person name="Kohn T."/>
            <person name="Peeters S.H."/>
            <person name="Heuer A."/>
            <person name="Rast P."/>
            <person name="Oberbeckmann S."/>
            <person name="Bunk B."/>
            <person name="Jeske O."/>
            <person name="Meyerdierks A."/>
            <person name="Storesund J.E."/>
            <person name="Kallscheuer N."/>
            <person name="Luecker S."/>
            <person name="Lage O.M."/>
            <person name="Pohl T."/>
            <person name="Merkel B.J."/>
            <person name="Hornburger P."/>
            <person name="Mueller R.-W."/>
            <person name="Bruemmer F."/>
            <person name="Labrenz M."/>
            <person name="Spormann A.M."/>
            <person name="Op Den Camp H."/>
            <person name="Overmann J."/>
            <person name="Amann R."/>
            <person name="Jetten M.S.M."/>
            <person name="Mascher T."/>
            <person name="Medema M.H."/>
            <person name="Devos D.P."/>
            <person name="Kaster A.-K."/>
            <person name="Ovreas L."/>
            <person name="Rohde M."/>
            <person name="Galperin M.Y."/>
            <person name="Jogler C."/>
        </authorList>
    </citation>
    <scope>NUCLEOTIDE SEQUENCE [LARGE SCALE GENOMIC DNA]</scope>
    <source>
        <strain evidence="6 7">CA13</strain>
    </source>
</reference>
<dbReference type="Proteomes" id="UP000315010">
    <property type="component" value="Unassembled WGS sequence"/>
</dbReference>
<comment type="caution">
    <text evidence="6">The sequence shown here is derived from an EMBL/GenBank/DDBJ whole genome shotgun (WGS) entry which is preliminary data.</text>
</comment>
<dbReference type="SUPFAM" id="SSF52540">
    <property type="entry name" value="P-loop containing nucleoside triphosphate hydrolases"/>
    <property type="match status" value="1"/>
</dbReference>
<dbReference type="EMBL" id="SJPJ01000001">
    <property type="protein sequence ID" value="TWT83736.1"/>
    <property type="molecule type" value="Genomic_DNA"/>
</dbReference>
<comment type="similarity">
    <text evidence="1">Belongs to the GSP E family.</text>
</comment>
<evidence type="ECO:0000256" key="2">
    <source>
        <dbReference type="ARBA" id="ARBA00022741"/>
    </source>
</evidence>
<dbReference type="Gene3D" id="3.40.50.300">
    <property type="entry name" value="P-loop containing nucleotide triphosphate hydrolases"/>
    <property type="match status" value="1"/>
</dbReference>
<organism evidence="6 7">
    <name type="scientific">Novipirellula herctigrandis</name>
    <dbReference type="NCBI Taxonomy" id="2527986"/>
    <lineage>
        <taxon>Bacteria</taxon>
        <taxon>Pseudomonadati</taxon>
        <taxon>Planctomycetota</taxon>
        <taxon>Planctomycetia</taxon>
        <taxon>Pirellulales</taxon>
        <taxon>Pirellulaceae</taxon>
        <taxon>Novipirellula</taxon>
    </lineage>
</organism>
<dbReference type="AlphaFoldDB" id="A0A5C5Z9G8"/>
<dbReference type="GO" id="GO:0005886">
    <property type="term" value="C:plasma membrane"/>
    <property type="evidence" value="ECO:0007669"/>
    <property type="project" value="TreeGrafter"/>
</dbReference>
<dbReference type="SUPFAM" id="SSF160246">
    <property type="entry name" value="EspE N-terminal domain-like"/>
    <property type="match status" value="1"/>
</dbReference>
<dbReference type="InterPro" id="IPR027417">
    <property type="entry name" value="P-loop_NTPase"/>
</dbReference>
<dbReference type="GO" id="GO:0016887">
    <property type="term" value="F:ATP hydrolysis activity"/>
    <property type="evidence" value="ECO:0007669"/>
    <property type="project" value="TreeGrafter"/>
</dbReference>
<feature type="domain" description="Type II secretion system protein GspE N-terminal" evidence="5">
    <location>
        <begin position="86"/>
        <end position="162"/>
    </location>
</feature>
<dbReference type="PANTHER" id="PTHR30258:SF2">
    <property type="entry name" value="COMG OPERON PROTEIN 1"/>
    <property type="match status" value="1"/>
</dbReference>
<keyword evidence="2" id="KW-0547">Nucleotide-binding</keyword>
<dbReference type="PANTHER" id="PTHR30258">
    <property type="entry name" value="TYPE II SECRETION SYSTEM PROTEIN GSPE-RELATED"/>
    <property type="match status" value="1"/>
</dbReference>